<dbReference type="Gene3D" id="2.160.20.20">
    <property type="match status" value="9"/>
</dbReference>
<dbReference type="PANTHER" id="PTHR35037">
    <property type="entry name" value="C-TERMINAL REGION OF AIDA-LIKE PROTEIN"/>
    <property type="match status" value="1"/>
</dbReference>
<evidence type="ECO:0000256" key="2">
    <source>
        <dbReference type="SAM" id="SignalP"/>
    </source>
</evidence>
<dbReference type="InterPro" id="IPR051551">
    <property type="entry name" value="Autotransporter_adhesion"/>
</dbReference>
<gene>
    <name evidence="4" type="ORF">LMG3458_03015</name>
</gene>
<accession>A0A6S7BC59</accession>
<dbReference type="EMBL" id="CADIJO010000009">
    <property type="protein sequence ID" value="CAB3707470.1"/>
    <property type="molecule type" value="Genomic_DNA"/>
</dbReference>
<dbReference type="Gene3D" id="2.40.128.130">
    <property type="entry name" value="Autotransporter beta-domain"/>
    <property type="match status" value="1"/>
</dbReference>
<evidence type="ECO:0000313" key="5">
    <source>
        <dbReference type="Proteomes" id="UP000494111"/>
    </source>
</evidence>
<dbReference type="InterPro" id="IPR012332">
    <property type="entry name" value="Autotransporter_pectin_lyase_C"/>
</dbReference>
<dbReference type="InterPro" id="IPR011050">
    <property type="entry name" value="Pectin_lyase_fold/virulence"/>
</dbReference>
<dbReference type="PROSITE" id="PS51208">
    <property type="entry name" value="AUTOTRANSPORTER"/>
    <property type="match status" value="1"/>
</dbReference>
<protein>
    <recommendedName>
        <fullName evidence="3">Autotransporter domain-containing protein</fullName>
    </recommendedName>
</protein>
<dbReference type="Pfam" id="PF18883">
    <property type="entry name" value="AC_1"/>
    <property type="match status" value="1"/>
</dbReference>
<dbReference type="GO" id="GO:0019867">
    <property type="term" value="C:outer membrane"/>
    <property type="evidence" value="ECO:0007669"/>
    <property type="project" value="InterPro"/>
</dbReference>
<dbReference type="NCBIfam" id="TIGR02601">
    <property type="entry name" value="autotrns_rpt"/>
    <property type="match status" value="15"/>
</dbReference>
<dbReference type="InterPro" id="IPR013425">
    <property type="entry name" value="Autotrns_rpt"/>
</dbReference>
<feature type="signal peptide" evidence="2">
    <location>
        <begin position="1"/>
        <end position="33"/>
    </location>
</feature>
<evidence type="ECO:0000256" key="1">
    <source>
        <dbReference type="ARBA" id="ARBA00022729"/>
    </source>
</evidence>
<dbReference type="CDD" id="cd01344">
    <property type="entry name" value="PL2_Passenger_AT"/>
    <property type="match status" value="1"/>
</dbReference>
<dbReference type="InterPro" id="IPR006315">
    <property type="entry name" value="OM_autotransptr_brl_dom"/>
</dbReference>
<dbReference type="PANTHER" id="PTHR35037:SF3">
    <property type="entry name" value="C-TERMINAL REGION OF AIDA-LIKE PROTEIN"/>
    <property type="match status" value="1"/>
</dbReference>
<dbReference type="SUPFAM" id="SSF51126">
    <property type="entry name" value="Pectin lyase-like"/>
    <property type="match status" value="7"/>
</dbReference>
<name>A0A6S7BC59_9BURK</name>
<dbReference type="InterPro" id="IPR003991">
    <property type="entry name" value="Pertactin_virulence_factor"/>
</dbReference>
<dbReference type="SMART" id="SM00869">
    <property type="entry name" value="Autotransporter"/>
    <property type="match status" value="1"/>
</dbReference>
<evidence type="ECO:0000259" key="3">
    <source>
        <dbReference type="PROSITE" id="PS51208"/>
    </source>
</evidence>
<evidence type="ECO:0000313" key="4">
    <source>
        <dbReference type="EMBL" id="CAB3707470.1"/>
    </source>
</evidence>
<feature type="domain" description="Autotransporter" evidence="3">
    <location>
        <begin position="2565"/>
        <end position="2843"/>
    </location>
</feature>
<dbReference type="Proteomes" id="UP000494111">
    <property type="component" value="Unassembled WGS sequence"/>
</dbReference>
<dbReference type="Pfam" id="PF12951">
    <property type="entry name" value="PATR"/>
    <property type="match status" value="18"/>
</dbReference>
<dbReference type="PRINTS" id="PR01484">
    <property type="entry name" value="PRTACTNFAMLY"/>
</dbReference>
<sequence>MQEAKSFKLVPRPLTVLVGAALFGGWPATGVQAACVTSGSTTTCNTNAPNPATTPIGQGPTTASGATVTLQPNARLEVTNTNAVSLGDNAQITVNAGAVISNNATSGAGLWSTGNNTVEFGSNGTLNIAQGGKIQALGTQANAEAINVMGAGNAIINRGVISGGNAAAIWFEDRTLGAANTVDNYGTIQAGNGTSSNVIGNSGSGNVNFINRSGAVVNGSLTFASGNDSLTLYPGSVITGGFNGGGGTNSLLLAGEAGSSDTLPGAIRNFQSLTKTGDGKWTLSGTVGGNGGGTPLAVEVQGGTLALTGDNTSFNGSVLVDAAGTLEARAQSLPPSVSNNGLVLFNQPDNGTYAGTISGTGAIRKIAAGILTLSGANTYQGGTTIQGGTVAVGADNALGGSGGGITLDGGGLAFTNSFSLSGSRSVTVTANNGTLAANAGVTGTLTQAITGAGSLTKDGAGTVVLTSNANSWAGATTIAAGTLQLGNGGASGNLPSGSAITNNGTLAFNRSDLFTFGNLISGSGGIRQSGSGSTILTANNSYAGPTAVTAGALYVNGTQTGTGAATVGSGATLGGTGALGGSVTVQTGGTLAPGSIGAAPGTLTIGGDLTLQSGSALAYSFGQAGVVGGPFNDLTNVGGNLALGGTLNVQTSAGGSFDPGVYRVINYAGTRSGTLALGTVPTPGNYFIQTSVDKQVNLVNTNGLTLNYWDGANPLNKNNNSVDGGPGIWMADGPLANDNWTGMNGALNAPWSQSAFAVFMGQGDTVRVDSTTRGAILTQGMQFAADGYTLVNNLAADALTLVGVAVTGGGPNEAVIRVGNGVAEGAGYTATLAATLAGAARLVETDLGTLVLSGVNTYTGGTAINGGVLQVSQDSNLGAAGTGLTLDGGTLRAAGSFASNRATDLRAAGGRFDMAGGSTLTLTSPVTGAGALTLLGTGTLALAGDATYAGGTTVSSGTLQLGTGVGGSATGSILGNVANSGTLAFNRNNAYTFGGTISGTGGVTQIGSGTTTLTADNTYTGGTTISAGTLQLGAGGATGSLVGNVVNNGGLVFNRGNDYAFGGAISGTGTVTQQGAGTTVLSASNSYAGATTVNAGGLFINGDQTTALGATTVNNAATLGGKGIIGGDVTLTGNSILSPGDNSTAPGTLTIRGSLTLGSGTSLNYAFGQANVAGGPFNDLTNVGGNVSLGGKLNVSLSPGGRFDPGIYRIINYGGTLSNPGGLTVGTLPAGSNPADYFVQTSVDKQVNLVNTNGLTLNYWDGDAGPKNNGQVNGGAGTWVAPNGINDNWTDAGGAINAPWSQGAFAIFTGQSGTVLVDSTTNPINVQGMQFATDGYVLQGNTGSDALTLIGAPVAGGGPNEAIIRVGAGSADGATYAAAITAVLDGAAKLVKTDLGTLVLAGANTYTGGTAINGGALQVTQDNNLGAASGALSLDGGTLRAAGSFATGRATTLGAGGGRFEVTGANALTLTSAVMGSGALGKLGTGTLTLAADNGYTGGTTITAGTLQLGSGAGGSAAGSLLGDVANNGTLAFNRSNAYTYAGVVSGSGSVLQQGSGTTMLTGTNTYTGGTTISAGTLQLGAGGATGSLVGDVANNGALAFNRSDTYTFGGLVSGGGTVSQNGSGTTVLTANNAYTGGTSITAGTLQLGAGGATGGIVGDVANNGALVFNRSDTYTFGGQVSGGGSVSQIGSGTTVLTGANTYTGGTTITAGTLQLGAGGPTGSIVGNVSNNGTLAFNRSDGYLFGGLISGGGGVNQLGTGTTILTANNTYTGGTTITSGTLQLGNGGTSGGLQGDVVNNGVLVVARSDQVMLNGVISGSGAVVQNGSGQTVLTGKNTYSGVTVAMAGSLFVNGDQSAATGGTFANGGSTLGGTGIIGGNTFVAGTLSPGDLTGAPGTLTITGDLTLDNAATLAYNFGQAGTVGGPLNDLTIVKGNLALNGTLNVATALGGSFDPGVYRVISYDGTLTGSGLTIGTIPSPSFSVQTAVAKQVNLVNTAGLTLNFWDGALAAGKNNGTVDGGNGFWQNAAGNDNWTNSLGVPNAPYADATFAIFMAAPGTVTVDNSLGQVRSGGMQFASNGYRLTGGAIELVPDTGGGTTIRVGDGSSLGTAYITTIDSVLTGASRLVKSDLGTLVLDAANTYTGGTEINGGTVQIANDAALGAAGAALAMNGGTLRTTQSLTQSRPITLGAMGGSVEPVAGTTLVVASDIGGAGSLTKLGDGTAILTGNNSYGSASVVKDGVTVIKAGTLQVGDGGTRGNIMGVVSNDGVLAFNRSDRYVQADPINGSGQVIQQGSGTTVFNAVNGYSGGTTVAAGGLAVGDAANPGAAINSGGSVTVQSGARFGGYGSVTGNVTNAGTLSVADAFPGLGGGAGSFAIRGNLINSGVVDLAGAAPGNRLTVTGNYQGQAGVVALSTVLGADNSPTDKLVISGGAATGSTTLRITNRGGLGAKTTGDGIQVVQALNGATTAPGAFATGAGVYAGAYSYQLFRGGLAAGNEQSWYLRSELAGSNPNPGTRGIDPPSVPTYRPGVPIYSEVPSLARELAVQQIGTFHDRQGNQDLLTGEGRLPAGWARTWGDHFSERRDGTVRQSFSGNVFGLQVGQDLYARRTDSGHQDRFGVFLGYARADGNVRGFAMGQDDYRAGKLAIDSYSLGGYWTHVGPGGWYTDTVIMGSHLKVKPDSGAGDTSSTNGRAVTASVEAGLPITLNPTLTLEPQAQVIYQNTRIGTVRDSASEVSFAPRNALIGRVGARLQGEYQAGGATWKPYVRADLLHTLGGNDRVRFGEDTTTQSAMGGTQARLGVGMSVKASERVSVYASAGYGFNLGGERRDLVQGNVGVRISW</sequence>
<dbReference type="InterPro" id="IPR043990">
    <property type="entry name" value="AC_1"/>
</dbReference>
<proteinExistence type="predicted"/>
<feature type="chain" id="PRO_5028931784" description="Autotransporter domain-containing protein" evidence="2">
    <location>
        <begin position="34"/>
        <end position="2843"/>
    </location>
</feature>
<dbReference type="RefSeq" id="WP_175216468.1">
    <property type="nucleotide sequence ID" value="NZ_CADIJO010000009.1"/>
</dbReference>
<organism evidence="4 5">
    <name type="scientific">Achromobacter deleyi</name>
    <dbReference type="NCBI Taxonomy" id="1353891"/>
    <lineage>
        <taxon>Bacteria</taxon>
        <taxon>Pseudomonadati</taxon>
        <taxon>Pseudomonadota</taxon>
        <taxon>Betaproteobacteria</taxon>
        <taxon>Burkholderiales</taxon>
        <taxon>Alcaligenaceae</taxon>
        <taxon>Achromobacter</taxon>
    </lineage>
</organism>
<dbReference type="InterPro" id="IPR005546">
    <property type="entry name" value="Autotransporte_beta"/>
</dbReference>
<keyword evidence="1 2" id="KW-0732">Signal</keyword>
<dbReference type="NCBIfam" id="TIGR01414">
    <property type="entry name" value="autotrans_barl"/>
    <property type="match status" value="1"/>
</dbReference>
<dbReference type="SUPFAM" id="SSF103515">
    <property type="entry name" value="Autotransporter"/>
    <property type="match status" value="1"/>
</dbReference>
<dbReference type="InterPro" id="IPR036709">
    <property type="entry name" value="Autotransporte_beta_dom_sf"/>
</dbReference>
<reference evidence="4 5" key="1">
    <citation type="submission" date="2020-04" db="EMBL/GenBank/DDBJ databases">
        <authorList>
            <person name="De Canck E."/>
        </authorList>
    </citation>
    <scope>NUCLEOTIDE SEQUENCE [LARGE SCALE GENOMIC DNA]</scope>
    <source>
        <strain evidence="4 5">LMG 3458</strain>
    </source>
</reference>